<feature type="region of interest" description="Disordered" evidence="2">
    <location>
        <begin position="171"/>
        <end position="191"/>
    </location>
</feature>
<dbReference type="AlphaFoldDB" id="A0A5C3MCJ9"/>
<gene>
    <name evidence="3" type="ORF">BDQ12DRAFT_599875</name>
</gene>
<proteinExistence type="inferred from homology"/>
<evidence type="ECO:0000256" key="2">
    <source>
        <dbReference type="SAM" id="MobiDB-lite"/>
    </source>
</evidence>
<organism evidence="3 4">
    <name type="scientific">Crucibulum laeve</name>
    <dbReference type="NCBI Taxonomy" id="68775"/>
    <lineage>
        <taxon>Eukaryota</taxon>
        <taxon>Fungi</taxon>
        <taxon>Dikarya</taxon>
        <taxon>Basidiomycota</taxon>
        <taxon>Agaricomycotina</taxon>
        <taxon>Agaricomycetes</taxon>
        <taxon>Agaricomycetidae</taxon>
        <taxon>Agaricales</taxon>
        <taxon>Agaricineae</taxon>
        <taxon>Nidulariaceae</taxon>
        <taxon>Crucibulum</taxon>
    </lineage>
</organism>
<dbReference type="Pfam" id="PF13862">
    <property type="entry name" value="BCCIP"/>
    <property type="match status" value="1"/>
</dbReference>
<dbReference type="EMBL" id="ML213594">
    <property type="protein sequence ID" value="TFK41578.1"/>
    <property type="molecule type" value="Genomic_DNA"/>
</dbReference>
<feature type="compositionally biased region" description="Basic residues" evidence="2">
    <location>
        <begin position="179"/>
        <end position="188"/>
    </location>
</feature>
<accession>A0A5C3MCJ9</accession>
<dbReference type="PIRSF" id="PIRSF028983">
    <property type="entry name" value="BCP1"/>
    <property type="match status" value="1"/>
</dbReference>
<evidence type="ECO:0000256" key="1">
    <source>
        <dbReference type="ARBA" id="ARBA00006781"/>
    </source>
</evidence>
<feature type="non-terminal residue" evidence="3">
    <location>
        <position position="1"/>
    </location>
</feature>
<name>A0A5C3MCJ9_9AGAR</name>
<evidence type="ECO:0000313" key="4">
    <source>
        <dbReference type="Proteomes" id="UP000308652"/>
    </source>
</evidence>
<dbReference type="GO" id="GO:0005634">
    <property type="term" value="C:nucleus"/>
    <property type="evidence" value="ECO:0007669"/>
    <property type="project" value="TreeGrafter"/>
</dbReference>
<reference evidence="3 4" key="1">
    <citation type="journal article" date="2019" name="Nat. Ecol. Evol.">
        <title>Megaphylogeny resolves global patterns of mushroom evolution.</title>
        <authorList>
            <person name="Varga T."/>
            <person name="Krizsan K."/>
            <person name="Foldi C."/>
            <person name="Dima B."/>
            <person name="Sanchez-Garcia M."/>
            <person name="Sanchez-Ramirez S."/>
            <person name="Szollosi G.J."/>
            <person name="Szarkandi J.G."/>
            <person name="Papp V."/>
            <person name="Albert L."/>
            <person name="Andreopoulos W."/>
            <person name="Angelini C."/>
            <person name="Antonin V."/>
            <person name="Barry K.W."/>
            <person name="Bougher N.L."/>
            <person name="Buchanan P."/>
            <person name="Buyck B."/>
            <person name="Bense V."/>
            <person name="Catcheside P."/>
            <person name="Chovatia M."/>
            <person name="Cooper J."/>
            <person name="Damon W."/>
            <person name="Desjardin D."/>
            <person name="Finy P."/>
            <person name="Geml J."/>
            <person name="Haridas S."/>
            <person name="Hughes K."/>
            <person name="Justo A."/>
            <person name="Karasinski D."/>
            <person name="Kautmanova I."/>
            <person name="Kiss B."/>
            <person name="Kocsube S."/>
            <person name="Kotiranta H."/>
            <person name="LaButti K.M."/>
            <person name="Lechner B.E."/>
            <person name="Liimatainen K."/>
            <person name="Lipzen A."/>
            <person name="Lukacs Z."/>
            <person name="Mihaltcheva S."/>
            <person name="Morgado L.N."/>
            <person name="Niskanen T."/>
            <person name="Noordeloos M.E."/>
            <person name="Ohm R.A."/>
            <person name="Ortiz-Santana B."/>
            <person name="Ovrebo C."/>
            <person name="Racz N."/>
            <person name="Riley R."/>
            <person name="Savchenko A."/>
            <person name="Shiryaev A."/>
            <person name="Soop K."/>
            <person name="Spirin V."/>
            <person name="Szebenyi C."/>
            <person name="Tomsovsky M."/>
            <person name="Tulloss R.E."/>
            <person name="Uehling J."/>
            <person name="Grigoriev I.V."/>
            <person name="Vagvolgyi C."/>
            <person name="Papp T."/>
            <person name="Martin F.M."/>
            <person name="Miettinen O."/>
            <person name="Hibbett D.S."/>
            <person name="Nagy L.G."/>
        </authorList>
    </citation>
    <scope>NUCLEOTIDE SEQUENCE [LARGE SCALE GENOMIC DNA]</scope>
    <source>
        <strain evidence="3 4">CBS 166.37</strain>
    </source>
</reference>
<dbReference type="PANTHER" id="PTHR13261">
    <property type="entry name" value="BRCA2 AND CDKN1A INTERACTING PROTEIN"/>
    <property type="match status" value="1"/>
</dbReference>
<dbReference type="STRING" id="68775.A0A5C3MCJ9"/>
<comment type="similarity">
    <text evidence="1">Belongs to the BCP1 family.</text>
</comment>
<sequence>IDVDFDFYDLNPEVDYHALKRLLGQLFQRDAELFHLHDLTELILCQKGIGTTIKTDGTESDPYAVLTVLDMHQHHEHPSIKAIANYCLEKSAQDSAFHTTLNTLFSQNQHHVGLVVCERLINMPVQVIPPMYKMLNEEIQRSISENGLHNFSHLLVISRTYHLTSDEESAMANSAPVRGSKKKNKKVKPPTAMAVTAPADGIYSFHPEDEVIKQSAVHSLDYKFTTSPPEPREKDSFGLDNRARMMLVPTANFRDLIGRMLQVYAPPGLTG</sequence>
<evidence type="ECO:0000313" key="3">
    <source>
        <dbReference type="EMBL" id="TFK41578.1"/>
    </source>
</evidence>
<dbReference type="OrthoDB" id="27543at2759"/>
<dbReference type="InterPro" id="IPR025602">
    <property type="entry name" value="BCP1_family"/>
</dbReference>
<keyword evidence="4" id="KW-1185">Reference proteome</keyword>
<protein>
    <submittedName>
        <fullName evidence="3">p21-C-terminal region-binding protein-domain-containing protein</fullName>
    </submittedName>
</protein>
<dbReference type="Proteomes" id="UP000308652">
    <property type="component" value="Unassembled WGS sequence"/>
</dbReference>
<dbReference type="PANTHER" id="PTHR13261:SF0">
    <property type="entry name" value="BRCA2 AND CDKN1A-INTERACTING PROTEIN"/>
    <property type="match status" value="1"/>
</dbReference>